<evidence type="ECO:0000259" key="2">
    <source>
        <dbReference type="Pfam" id="PF00586"/>
    </source>
</evidence>
<feature type="binding site" evidence="1">
    <location>
        <position position="155"/>
    </location>
    <ligand>
        <name>ATP</name>
        <dbReference type="ChEBI" id="CHEBI:30616"/>
    </ligand>
</feature>
<keyword evidence="1" id="KW-0784">Thiamine biosynthesis</keyword>
<proteinExistence type="inferred from homology"/>
<dbReference type="InterPro" id="IPR036921">
    <property type="entry name" value="PurM-like_N_sf"/>
</dbReference>
<feature type="binding site" evidence="1">
    <location>
        <position position="82"/>
    </location>
    <ligand>
        <name>Mg(2+)</name>
        <dbReference type="ChEBI" id="CHEBI:18420"/>
        <label>3</label>
    </ligand>
</feature>
<evidence type="ECO:0000313" key="4">
    <source>
        <dbReference type="Proteomes" id="UP001177943"/>
    </source>
</evidence>
<keyword evidence="1" id="KW-0479">Metal-binding</keyword>
<evidence type="ECO:0000313" key="3">
    <source>
        <dbReference type="EMBL" id="WHX50772.1"/>
    </source>
</evidence>
<dbReference type="PANTHER" id="PTHR30270">
    <property type="entry name" value="THIAMINE-MONOPHOSPHATE KINASE"/>
    <property type="match status" value="1"/>
</dbReference>
<dbReference type="NCBIfam" id="TIGR01379">
    <property type="entry name" value="thiL"/>
    <property type="match status" value="1"/>
</dbReference>
<feature type="binding site" evidence="1">
    <location>
        <position position="229"/>
    </location>
    <ligand>
        <name>Mg(2+)</name>
        <dbReference type="ChEBI" id="CHEBI:18420"/>
        <label>5</label>
    </ligand>
</feature>
<dbReference type="GO" id="GO:0009229">
    <property type="term" value="P:thiamine diphosphate biosynthetic process"/>
    <property type="evidence" value="ECO:0007669"/>
    <property type="project" value="UniProtKB-UniRule"/>
</dbReference>
<keyword evidence="1" id="KW-0067">ATP-binding</keyword>
<feature type="binding site" evidence="1">
    <location>
        <position position="34"/>
    </location>
    <ligand>
        <name>Mg(2+)</name>
        <dbReference type="ChEBI" id="CHEBI:18420"/>
        <label>4</label>
    </ligand>
</feature>
<keyword evidence="1" id="KW-0547">Nucleotide-binding</keyword>
<feature type="binding site" evidence="1">
    <location>
        <position position="52"/>
    </location>
    <ligand>
        <name>Mg(2+)</name>
        <dbReference type="ChEBI" id="CHEBI:18420"/>
        <label>2</label>
    </ligand>
</feature>
<protein>
    <recommendedName>
        <fullName evidence="1">Thiamine-monophosphate kinase</fullName>
        <shortName evidence="1">TMP kinase</shortName>
        <shortName evidence="1">Thiamine-phosphate kinase</shortName>
        <ecNumber evidence="1">2.7.4.16</ecNumber>
    </recommendedName>
</protein>
<dbReference type="AlphaFoldDB" id="A0AA95L327"/>
<reference evidence="3" key="1">
    <citation type="submission" date="2023-05" db="EMBL/GenBank/DDBJ databases">
        <title>Comparative genomics of Bacillaceae isolates and their secondary metabolite potential.</title>
        <authorList>
            <person name="Song L."/>
            <person name="Nielsen L.J."/>
            <person name="Mohite O."/>
            <person name="Xu X."/>
            <person name="Weber T."/>
            <person name="Kovacs A.T."/>
        </authorList>
    </citation>
    <scope>NUCLEOTIDE SEQUENCE</scope>
    <source>
        <strain evidence="3">B2_4</strain>
    </source>
</reference>
<comment type="pathway">
    <text evidence="1">Cofactor biosynthesis; thiamine diphosphate biosynthesis; thiamine diphosphate from thiamine phosphate: step 1/1.</text>
</comment>
<comment type="function">
    <text evidence="1">Catalyzes the ATP-dependent phosphorylation of thiamine-monophosphate (TMP) to form thiamine-pyrophosphate (TPP), the active form of vitamin B1.</text>
</comment>
<comment type="miscellaneous">
    <text evidence="1">Reaction mechanism of ThiL seems to utilize a direct, inline transfer of the gamma-phosphate of ATP to TMP rather than a phosphorylated enzyme intermediate.</text>
</comment>
<evidence type="ECO:0000256" key="1">
    <source>
        <dbReference type="HAMAP-Rule" id="MF_02128"/>
    </source>
</evidence>
<keyword evidence="1 3" id="KW-0808">Transferase</keyword>
<feature type="binding site" evidence="1">
    <location>
        <position position="51"/>
    </location>
    <ligand>
        <name>Mg(2+)</name>
        <dbReference type="ChEBI" id="CHEBI:18420"/>
        <label>1</label>
    </ligand>
</feature>
<feature type="binding site" evidence="1">
    <location>
        <position position="52"/>
    </location>
    <ligand>
        <name>Mg(2+)</name>
        <dbReference type="ChEBI" id="CHEBI:18420"/>
        <label>1</label>
    </ligand>
</feature>
<feature type="binding site" evidence="1">
    <location>
        <position position="34"/>
    </location>
    <ligand>
        <name>Mg(2+)</name>
        <dbReference type="ChEBI" id="CHEBI:18420"/>
        <label>3</label>
    </ligand>
</feature>
<dbReference type="EMBL" id="CP126084">
    <property type="protein sequence ID" value="WHX50772.1"/>
    <property type="molecule type" value="Genomic_DNA"/>
</dbReference>
<dbReference type="HAMAP" id="MF_02128">
    <property type="entry name" value="TMP_kinase"/>
    <property type="match status" value="1"/>
</dbReference>
<keyword evidence="1" id="KW-0460">Magnesium</keyword>
<feature type="binding site" evidence="1">
    <location>
        <position position="82"/>
    </location>
    <ligand>
        <name>Mg(2+)</name>
        <dbReference type="ChEBI" id="CHEBI:18420"/>
        <label>2</label>
    </ligand>
</feature>
<feature type="binding site" evidence="1">
    <location>
        <position position="50"/>
    </location>
    <ligand>
        <name>Mg(2+)</name>
        <dbReference type="ChEBI" id="CHEBI:18420"/>
        <label>4</label>
    </ligand>
</feature>
<keyword evidence="1 3" id="KW-0418">Kinase</keyword>
<dbReference type="RefSeq" id="WP_283927804.1">
    <property type="nucleotide sequence ID" value="NZ_CP126084.1"/>
</dbReference>
<dbReference type="GO" id="GO:0005524">
    <property type="term" value="F:ATP binding"/>
    <property type="evidence" value="ECO:0007669"/>
    <property type="project" value="UniProtKB-UniRule"/>
</dbReference>
<sequence>MSLTLKDIGEKKLISSTIKPLFNPGNNPDLSGDDCAVIRVPKSNHSISLSTDRVPADLISFKLGIIDYYGLGYYLAVLNISDVYASGSKPVGLLLNLAFPDDFKVKDFDQILLGIKNACDEYRCNVIGGDLSHSIEMSLSATSVGVSESSRTIYRSGAKVGHLVYCSDYLGLTSTAFHYYLQAKPKGLRLSEEEESVLANQFRNPRARATFSEALSKHGECVTAMDNTDGAAQSYLEIAEINNLGITLDVDQLKIHEISYKVANYINKDIVEVALGSGADFQLLGTIDPQTYEEHKDQLDSTGMVIVGRCIAGEGIHLKRDGQVNPFEIKGWDYFSNGVLGESLS</sequence>
<feature type="domain" description="PurM-like N-terminal" evidence="2">
    <location>
        <begin position="32"/>
        <end position="146"/>
    </location>
</feature>
<dbReference type="InterPro" id="IPR016188">
    <property type="entry name" value="PurM-like_N"/>
</dbReference>
<dbReference type="Gene3D" id="3.90.650.10">
    <property type="entry name" value="PurM-like C-terminal domain"/>
    <property type="match status" value="1"/>
</dbReference>
<comment type="catalytic activity">
    <reaction evidence="1">
        <text>thiamine phosphate + ATP = thiamine diphosphate + ADP</text>
        <dbReference type="Rhea" id="RHEA:15913"/>
        <dbReference type="ChEBI" id="CHEBI:30616"/>
        <dbReference type="ChEBI" id="CHEBI:37575"/>
        <dbReference type="ChEBI" id="CHEBI:58937"/>
        <dbReference type="ChEBI" id="CHEBI:456216"/>
        <dbReference type="EC" id="2.7.4.16"/>
    </reaction>
</comment>
<dbReference type="InterPro" id="IPR006283">
    <property type="entry name" value="ThiL-like"/>
</dbReference>
<dbReference type="GO" id="GO:0000287">
    <property type="term" value="F:magnesium ion binding"/>
    <property type="evidence" value="ECO:0007669"/>
    <property type="project" value="UniProtKB-UniRule"/>
</dbReference>
<dbReference type="SUPFAM" id="SSF55326">
    <property type="entry name" value="PurM N-terminal domain-like"/>
    <property type="match status" value="1"/>
</dbReference>
<dbReference type="CDD" id="cd02194">
    <property type="entry name" value="ThiL"/>
    <property type="match status" value="1"/>
</dbReference>
<dbReference type="EC" id="2.7.4.16" evidence="1"/>
<accession>A0AA95L327</accession>
<dbReference type="KEGG" id="pwn:QNH46_09045"/>
<feature type="binding site" evidence="1">
    <location>
        <begin position="129"/>
        <end position="130"/>
    </location>
    <ligand>
        <name>ATP</name>
        <dbReference type="ChEBI" id="CHEBI:30616"/>
    </ligand>
</feature>
<name>A0AA95L327_9BACL</name>
<gene>
    <name evidence="1 3" type="primary">thiL</name>
    <name evidence="3" type="ORF">QNH46_09045</name>
</gene>
<dbReference type="Gene3D" id="3.30.1330.10">
    <property type="entry name" value="PurM-like, N-terminal domain"/>
    <property type="match status" value="1"/>
</dbReference>
<comment type="similarity">
    <text evidence="1">Belongs to the thiamine-monophosphate kinase family.</text>
</comment>
<dbReference type="PIRSF" id="PIRSF005303">
    <property type="entry name" value="Thiam_monoph_kin"/>
    <property type="match status" value="1"/>
</dbReference>
<dbReference type="Pfam" id="PF00586">
    <property type="entry name" value="AIRS"/>
    <property type="match status" value="1"/>
</dbReference>
<feature type="binding site" evidence="1">
    <location>
        <position position="82"/>
    </location>
    <ligand>
        <name>Mg(2+)</name>
        <dbReference type="ChEBI" id="CHEBI:18420"/>
        <label>4</label>
    </ligand>
</feature>
<comment type="caution">
    <text evidence="1">Lacks conserved residue(s) required for the propagation of feature annotation.</text>
</comment>
<feature type="binding site" evidence="1">
    <location>
        <position position="228"/>
    </location>
    <ligand>
        <name>ATP</name>
        <dbReference type="ChEBI" id="CHEBI:30616"/>
    </ligand>
</feature>
<dbReference type="InterPro" id="IPR036676">
    <property type="entry name" value="PurM-like_C_sf"/>
</dbReference>
<feature type="binding site" evidence="1">
    <location>
        <position position="130"/>
    </location>
    <ligand>
        <name>Mg(2+)</name>
        <dbReference type="ChEBI" id="CHEBI:18420"/>
        <label>1</label>
    </ligand>
</feature>
<dbReference type="SUPFAM" id="SSF56042">
    <property type="entry name" value="PurM C-terminal domain-like"/>
    <property type="match status" value="1"/>
</dbReference>
<feature type="binding site" evidence="1">
    <location>
        <position position="332"/>
    </location>
    <ligand>
        <name>substrate</name>
    </ligand>
</feature>
<dbReference type="GO" id="GO:0009228">
    <property type="term" value="P:thiamine biosynthetic process"/>
    <property type="evidence" value="ECO:0007669"/>
    <property type="project" value="UniProtKB-KW"/>
</dbReference>
<dbReference type="GO" id="GO:0009030">
    <property type="term" value="F:thiamine-phosphate kinase activity"/>
    <property type="evidence" value="ECO:0007669"/>
    <property type="project" value="UniProtKB-UniRule"/>
</dbReference>
<dbReference type="PANTHER" id="PTHR30270:SF0">
    <property type="entry name" value="THIAMINE-MONOPHOSPHATE KINASE"/>
    <property type="match status" value="1"/>
</dbReference>
<dbReference type="Proteomes" id="UP001177943">
    <property type="component" value="Chromosome"/>
</dbReference>
<feature type="binding site" evidence="1">
    <location>
        <position position="226"/>
    </location>
    <ligand>
        <name>Mg(2+)</name>
        <dbReference type="ChEBI" id="CHEBI:18420"/>
        <label>3</label>
    </ligand>
</feature>
<organism evidence="3 4">
    <name type="scientific">Paenibacillus woosongensis</name>
    <dbReference type="NCBI Taxonomy" id="307580"/>
    <lineage>
        <taxon>Bacteria</taxon>
        <taxon>Bacillati</taxon>
        <taxon>Bacillota</taxon>
        <taxon>Bacilli</taxon>
        <taxon>Bacillales</taxon>
        <taxon>Paenibacillaceae</taxon>
        <taxon>Paenibacillus</taxon>
    </lineage>
</organism>